<feature type="compositionally biased region" description="Acidic residues" evidence="2">
    <location>
        <begin position="486"/>
        <end position="498"/>
    </location>
</feature>
<gene>
    <name evidence="4" type="ORF">D3230_12510</name>
</gene>
<dbReference type="PROSITE" id="PS00380">
    <property type="entry name" value="RHODANESE_1"/>
    <property type="match status" value="1"/>
</dbReference>
<proteinExistence type="predicted"/>
<dbReference type="PANTHER" id="PTHR43084">
    <property type="entry name" value="PERSULFIDE DIOXYGENASE ETHE1"/>
    <property type="match status" value="1"/>
</dbReference>
<dbReference type="SUPFAM" id="SSF52821">
    <property type="entry name" value="Rhodanese/Cell cycle control phosphatase"/>
    <property type="match status" value="3"/>
</dbReference>
<evidence type="ECO:0000256" key="2">
    <source>
        <dbReference type="SAM" id="MobiDB-lite"/>
    </source>
</evidence>
<dbReference type="SUPFAM" id="SSF56281">
    <property type="entry name" value="Metallo-hydrolase/oxidoreductase"/>
    <property type="match status" value="1"/>
</dbReference>
<reference evidence="4 5" key="1">
    <citation type="submission" date="2018-09" db="EMBL/GenBank/DDBJ databases">
        <title>Comparative genomics of Leucobacter spp.</title>
        <authorList>
            <person name="Reis A.C."/>
            <person name="Kolvenbach B.A."/>
            <person name="Corvini P.F.X."/>
            <person name="Nunes O.C."/>
        </authorList>
    </citation>
    <scope>NUCLEOTIDE SEQUENCE [LARGE SCALE GENOMIC DNA]</scope>
    <source>
        <strain evidence="4 5">TAN 31504</strain>
    </source>
</reference>
<feature type="compositionally biased region" description="Basic and acidic residues" evidence="2">
    <location>
        <begin position="473"/>
        <end position="485"/>
    </location>
</feature>
<dbReference type="InterPro" id="IPR001763">
    <property type="entry name" value="Rhodanese-like_dom"/>
</dbReference>
<evidence type="ECO:0000256" key="1">
    <source>
        <dbReference type="ARBA" id="ARBA00022723"/>
    </source>
</evidence>
<dbReference type="CDD" id="cd00158">
    <property type="entry name" value="RHOD"/>
    <property type="match status" value="2"/>
</dbReference>
<dbReference type="CDD" id="cd07724">
    <property type="entry name" value="POD-like_MBL-fold"/>
    <property type="match status" value="1"/>
</dbReference>
<dbReference type="SMART" id="SM00450">
    <property type="entry name" value="RHOD"/>
    <property type="match status" value="2"/>
</dbReference>
<dbReference type="InterPro" id="IPR044528">
    <property type="entry name" value="POD-like_MBL-fold"/>
</dbReference>
<comment type="caution">
    <text evidence="4">The sequence shown here is derived from an EMBL/GenBank/DDBJ whole genome shotgun (WGS) entry which is preliminary data.</text>
</comment>
<evidence type="ECO:0000313" key="5">
    <source>
        <dbReference type="Proteomes" id="UP001645859"/>
    </source>
</evidence>
<dbReference type="Gene3D" id="3.40.250.10">
    <property type="entry name" value="Rhodanese-like domain"/>
    <property type="match status" value="3"/>
</dbReference>
<organism evidence="4 5">
    <name type="scientific">Leucobacter chromiireducens subsp. solipictus</name>
    <dbReference type="NCBI Taxonomy" id="398235"/>
    <lineage>
        <taxon>Bacteria</taxon>
        <taxon>Bacillati</taxon>
        <taxon>Actinomycetota</taxon>
        <taxon>Actinomycetes</taxon>
        <taxon>Micrococcales</taxon>
        <taxon>Microbacteriaceae</taxon>
        <taxon>Leucobacter</taxon>
    </lineage>
</organism>
<dbReference type="PANTHER" id="PTHR43084:SF1">
    <property type="entry name" value="PERSULFIDE DIOXYGENASE ETHE1, MITOCHONDRIAL"/>
    <property type="match status" value="1"/>
</dbReference>
<dbReference type="InterPro" id="IPR001279">
    <property type="entry name" value="Metallo-B-lactamas"/>
</dbReference>
<feature type="region of interest" description="Disordered" evidence="2">
    <location>
        <begin position="467"/>
        <end position="527"/>
    </location>
</feature>
<dbReference type="Pfam" id="PF00581">
    <property type="entry name" value="Rhodanese"/>
    <property type="match status" value="2"/>
</dbReference>
<keyword evidence="5" id="KW-1185">Reference proteome</keyword>
<feature type="domain" description="Rhodanese" evidence="3">
    <location>
        <begin position="386"/>
        <end position="474"/>
    </location>
</feature>
<keyword evidence="1" id="KW-0479">Metal-binding</keyword>
<dbReference type="SMART" id="SM00849">
    <property type="entry name" value="Lactamase_B"/>
    <property type="match status" value="1"/>
</dbReference>
<dbReference type="InterPro" id="IPR036866">
    <property type="entry name" value="RibonucZ/Hydroxyglut_hydro"/>
</dbReference>
<sequence length="620" mass="65906">MLLERIYDEDLAQASYLIGCQARGEAIVVDPRRDIDVYRELAAKHHMRIAAVTETHIHADYLSGTRELAARTGATMYVSGEGGPEWQYGDGFETAIRMGHGHRIKLGNITIEAVHTPGHTPEHLSFLVTDGAQSSEPGYLLTGDFVFVGDVGRPDLLDEAAGGIDTRFAGAEDLFASLRDHFLTLPDYVQVLPAHGSGSACGKALGSVPSTTVGYERHFSWWGKYLHADDPQGFVAELLSGQPDAHAYFGRMKTQNREGPELLGSLSPLREYSGSELSEALDADSAILIDTRHHTEVHAGTVARSLNIPGVAKAASYGAWVVDPDTESRPLILLAASLAEAEEYRDHLVRVGIDSVHGFVTSLAGINLVRPRTIAPAELDSAHFAGLPPALVLDVRNASEYADGHIPGATQLSGGRVLWHLAALPDPSAGAIVTYCQSGVRNSVAASALRRAGYDIVELEGSYQGWSAVPGHTPEHGPTRHRAPEAEPETEQETESDSVPESVPGSVPESVPDSVPGSVLESMSASSTHAAPTTILIDARTPEEYASGHIAGSRLIDVTAGEIEVAIPHLDPHAEILLYCRSGNRSGQARELMRAAGFTNVTNLGSLADAATATGLPVVS</sequence>
<name>A0ABS1SJS0_9MICO</name>
<evidence type="ECO:0000313" key="4">
    <source>
        <dbReference type="EMBL" id="MBL3680101.1"/>
    </source>
</evidence>
<dbReference type="EMBL" id="QYAC01000006">
    <property type="protein sequence ID" value="MBL3680101.1"/>
    <property type="molecule type" value="Genomic_DNA"/>
</dbReference>
<dbReference type="InterPro" id="IPR036873">
    <property type="entry name" value="Rhodanese-like_dom_sf"/>
</dbReference>
<feature type="domain" description="Rhodanese" evidence="3">
    <location>
        <begin position="530"/>
        <end position="619"/>
    </location>
</feature>
<evidence type="ECO:0000259" key="3">
    <source>
        <dbReference type="PROSITE" id="PS50206"/>
    </source>
</evidence>
<protein>
    <submittedName>
        <fullName evidence="4">MBL fold metallo-hydrolase</fullName>
    </submittedName>
</protein>
<dbReference type="PROSITE" id="PS50206">
    <property type="entry name" value="RHODANESE_3"/>
    <property type="match status" value="2"/>
</dbReference>
<dbReference type="Gene3D" id="3.60.15.10">
    <property type="entry name" value="Ribonuclease Z/Hydroxyacylglutathione hydrolase-like"/>
    <property type="match status" value="1"/>
</dbReference>
<accession>A0ABS1SJS0</accession>
<dbReference type="Pfam" id="PF00753">
    <property type="entry name" value="Lactamase_B"/>
    <property type="match status" value="1"/>
</dbReference>
<dbReference type="InterPro" id="IPR051682">
    <property type="entry name" value="Mito_Persulfide_Diox"/>
</dbReference>
<dbReference type="InterPro" id="IPR001307">
    <property type="entry name" value="Thiosulphate_STrfase_CS"/>
</dbReference>
<dbReference type="Proteomes" id="UP001645859">
    <property type="component" value="Unassembled WGS sequence"/>
</dbReference>